<keyword evidence="4" id="KW-1185">Reference proteome</keyword>
<protein>
    <recommendedName>
        <fullName evidence="2">Helicase HerA central domain-containing protein</fullName>
    </recommendedName>
</protein>
<dbReference type="OrthoDB" id="9806951at2"/>
<dbReference type="Proteomes" id="UP000321532">
    <property type="component" value="Unassembled WGS sequence"/>
</dbReference>
<accession>A0A512B300</accession>
<dbReference type="AlphaFoldDB" id="A0A512B300"/>
<dbReference type="Gene3D" id="3.40.50.300">
    <property type="entry name" value="P-loop containing nucleotide triphosphate hydrolases"/>
    <property type="match status" value="2"/>
</dbReference>
<evidence type="ECO:0000259" key="2">
    <source>
        <dbReference type="Pfam" id="PF01935"/>
    </source>
</evidence>
<comment type="caution">
    <text evidence="3">The sequence shown here is derived from an EMBL/GenBank/DDBJ whole genome shotgun (WGS) entry which is preliminary data.</text>
</comment>
<name>A0A512B300_9BACT</name>
<dbReference type="Pfam" id="PF01935">
    <property type="entry name" value="DUF87"/>
    <property type="match status" value="1"/>
</dbReference>
<reference evidence="3 4" key="1">
    <citation type="submission" date="2019-07" db="EMBL/GenBank/DDBJ databases">
        <title>Whole genome shotgun sequence of Adhaeribacter aerolatus NBRC 106133.</title>
        <authorList>
            <person name="Hosoyama A."/>
            <person name="Uohara A."/>
            <person name="Ohji S."/>
            <person name="Ichikawa N."/>
        </authorList>
    </citation>
    <scope>NUCLEOTIDE SEQUENCE [LARGE SCALE GENOMIC DNA]</scope>
    <source>
        <strain evidence="3 4">NBRC 106133</strain>
    </source>
</reference>
<evidence type="ECO:0000313" key="4">
    <source>
        <dbReference type="Proteomes" id="UP000321532"/>
    </source>
</evidence>
<feature type="region of interest" description="Disordered" evidence="1">
    <location>
        <begin position="583"/>
        <end position="602"/>
    </location>
</feature>
<dbReference type="InterPro" id="IPR008571">
    <property type="entry name" value="HerA-like"/>
</dbReference>
<dbReference type="InterPro" id="IPR002789">
    <property type="entry name" value="HerA_central"/>
</dbReference>
<sequence length="602" mass="67561">MPQIATEELPEKLEKQSFVGTLVGESTSRTFRLAVAHETIREQDIIAVDVDLKSTEQNSIKQKTRLWAKVQQIERINPLFPVEAGHELAETRTSPFDTVLSLSREMVTAVCQVLGSEPIDGSAGGRLDHVRYPPQPASQAYMPNSTDLERVVIGELGTKQSRALDIATLSNRPSVTVKVDGHAIVSRHLAILAMTGAGKSVTARRIVEQLAERNYPIVIFDPHGDYTGLADVEKLKGKVQRYYAEFPVFEEESETVAKVVDTLGYELTPTMQGVFDDVFYAAKQFFIEDGGERKRREQWLALLLRRDTIEQYGIKQDMWLVGYLAEAGERIVQMKADNEGDWQQLETQLQEWGWARIDTYSRTDKRTIEGIKKRVFKAAAALKRMETTNKKVARSANPLPINRLELVKYGQISVISLAGYTGNFQATIYTIIANSIFEAKVRDELKLPVVLLLEEAHNFVPGKALTTAEERSIAITKQIAQEGRKFGVGLIMVSQRPSRLDETALSMCNSYIIMRMINPADQNFVRRVIESLGEDEAKMLPDLDVGEAILSGQLINFPVLVRIKKSESQGEREEEDAFVALENAQKGLEMEQTKQNGNSRRS</sequence>
<evidence type="ECO:0000256" key="1">
    <source>
        <dbReference type="SAM" id="MobiDB-lite"/>
    </source>
</evidence>
<dbReference type="RefSeq" id="WP_146901624.1">
    <property type="nucleotide sequence ID" value="NZ_BJYS01000032.1"/>
</dbReference>
<dbReference type="EMBL" id="BJYS01000032">
    <property type="protein sequence ID" value="GEO06157.1"/>
    <property type="molecule type" value="Genomic_DNA"/>
</dbReference>
<evidence type="ECO:0000313" key="3">
    <source>
        <dbReference type="EMBL" id="GEO06157.1"/>
    </source>
</evidence>
<proteinExistence type="predicted"/>
<feature type="domain" description="Helicase HerA central" evidence="2">
    <location>
        <begin position="166"/>
        <end position="432"/>
    </location>
</feature>
<dbReference type="SUPFAM" id="SSF52540">
    <property type="entry name" value="P-loop containing nucleoside triphosphate hydrolases"/>
    <property type="match status" value="1"/>
</dbReference>
<dbReference type="PANTHER" id="PTHR42957:SF2">
    <property type="entry name" value="HELICASE HERA CENTRAL DOMAIN-CONTAINING PROTEIN"/>
    <property type="match status" value="1"/>
</dbReference>
<dbReference type="InterPro" id="IPR027417">
    <property type="entry name" value="P-loop_NTPase"/>
</dbReference>
<gene>
    <name evidence="3" type="ORF">AAE02nite_38210</name>
</gene>
<dbReference type="PANTHER" id="PTHR42957">
    <property type="entry name" value="HELICASE MJ1565-RELATED"/>
    <property type="match status" value="1"/>
</dbReference>
<feature type="compositionally biased region" description="Polar residues" evidence="1">
    <location>
        <begin position="593"/>
        <end position="602"/>
    </location>
</feature>
<organism evidence="3 4">
    <name type="scientific">Adhaeribacter aerolatus</name>
    <dbReference type="NCBI Taxonomy" id="670289"/>
    <lineage>
        <taxon>Bacteria</taxon>
        <taxon>Pseudomonadati</taxon>
        <taxon>Bacteroidota</taxon>
        <taxon>Cytophagia</taxon>
        <taxon>Cytophagales</taxon>
        <taxon>Hymenobacteraceae</taxon>
        <taxon>Adhaeribacter</taxon>
    </lineage>
</organism>